<feature type="binding site" evidence="3">
    <location>
        <position position="69"/>
    </location>
    <ligand>
        <name>GTP</name>
        <dbReference type="ChEBI" id="CHEBI:37565"/>
    </ligand>
</feature>
<dbReference type="GO" id="GO:0005525">
    <property type="term" value="F:GTP binding"/>
    <property type="evidence" value="ECO:0007669"/>
    <property type="project" value="UniProtKB-KW"/>
</dbReference>
<keyword evidence="6" id="KW-1185">Reference proteome</keyword>
<dbReference type="GO" id="GO:0003924">
    <property type="term" value="F:GTPase activity"/>
    <property type="evidence" value="ECO:0007669"/>
    <property type="project" value="InterPro"/>
</dbReference>
<accession>A0A915ITB3</accession>
<feature type="binding site" evidence="3">
    <location>
        <begin position="125"/>
        <end position="128"/>
    </location>
    <ligand>
        <name>GTP</name>
        <dbReference type="ChEBI" id="CHEBI:37565"/>
    </ligand>
</feature>
<evidence type="ECO:0000256" key="2">
    <source>
        <dbReference type="ARBA" id="ARBA00023134"/>
    </source>
</evidence>
<evidence type="ECO:0000256" key="3">
    <source>
        <dbReference type="PIRSR" id="PIRSR606689-1"/>
    </source>
</evidence>
<dbReference type="Proteomes" id="UP000887565">
    <property type="component" value="Unplaced"/>
</dbReference>
<dbReference type="GO" id="GO:0046872">
    <property type="term" value="F:metal ion binding"/>
    <property type="evidence" value="ECO:0007669"/>
    <property type="project" value="UniProtKB-KW"/>
</dbReference>
<evidence type="ECO:0000313" key="7">
    <source>
        <dbReference type="WBParaSite" id="nRc.2.0.1.t16619-RA"/>
    </source>
</evidence>
<dbReference type="InterPro" id="IPR005225">
    <property type="entry name" value="Small_GTP-bd"/>
</dbReference>
<proteinExistence type="predicted"/>
<keyword evidence="4" id="KW-0479">Metal-binding</keyword>
<dbReference type="AlphaFoldDB" id="A0A915ITB3"/>
<dbReference type="InterPro" id="IPR027417">
    <property type="entry name" value="P-loop_NTPase"/>
</dbReference>
<dbReference type="GO" id="GO:0060170">
    <property type="term" value="C:ciliary membrane"/>
    <property type="evidence" value="ECO:0007669"/>
    <property type="project" value="TreeGrafter"/>
</dbReference>
<evidence type="ECO:0000256" key="4">
    <source>
        <dbReference type="PIRSR" id="PIRSR606689-2"/>
    </source>
</evidence>
<evidence type="ECO:0000313" key="6">
    <source>
        <dbReference type="Proteomes" id="UP000887565"/>
    </source>
</evidence>
<protein>
    <submittedName>
        <fullName evidence="7">ADP-ribosylation factor-like protein 13B</fullName>
    </submittedName>
</protein>
<keyword evidence="1 3" id="KW-0547">Nucleotide-binding</keyword>
<name>A0A915ITB3_ROMCU</name>
<keyword evidence="2 3" id="KW-0342">GTP-binding</keyword>
<evidence type="ECO:0000256" key="5">
    <source>
        <dbReference type="SAM" id="MobiDB-lite"/>
    </source>
</evidence>
<dbReference type="SMART" id="SM00177">
    <property type="entry name" value="ARF"/>
    <property type="match status" value="1"/>
</dbReference>
<dbReference type="InterPro" id="IPR006689">
    <property type="entry name" value="Small_GTPase_ARF/SAR"/>
</dbReference>
<organism evidence="6 7">
    <name type="scientific">Romanomermis culicivorax</name>
    <name type="common">Nematode worm</name>
    <dbReference type="NCBI Taxonomy" id="13658"/>
    <lineage>
        <taxon>Eukaryota</taxon>
        <taxon>Metazoa</taxon>
        <taxon>Ecdysozoa</taxon>
        <taxon>Nematoda</taxon>
        <taxon>Enoplea</taxon>
        <taxon>Dorylaimia</taxon>
        <taxon>Mermithida</taxon>
        <taxon>Mermithoidea</taxon>
        <taxon>Mermithidae</taxon>
        <taxon>Romanomermis</taxon>
    </lineage>
</organism>
<dbReference type="GO" id="GO:0097500">
    <property type="term" value="P:receptor localization to non-motile cilium"/>
    <property type="evidence" value="ECO:0007669"/>
    <property type="project" value="TreeGrafter"/>
</dbReference>
<feature type="compositionally biased region" description="Polar residues" evidence="5">
    <location>
        <begin position="368"/>
        <end position="382"/>
    </location>
</feature>
<feature type="compositionally biased region" description="Basic residues" evidence="5">
    <location>
        <begin position="386"/>
        <end position="398"/>
    </location>
</feature>
<feature type="compositionally biased region" description="Basic and acidic residues" evidence="5">
    <location>
        <begin position="226"/>
        <end position="247"/>
    </location>
</feature>
<dbReference type="PANTHER" id="PTHR46090">
    <property type="entry name" value="ADP-RIBOSYLATION FACTOR-LIKE PROTEIN 13B"/>
    <property type="match status" value="1"/>
</dbReference>
<feature type="region of interest" description="Disordered" evidence="5">
    <location>
        <begin position="368"/>
        <end position="404"/>
    </location>
</feature>
<dbReference type="Gene3D" id="3.40.50.300">
    <property type="entry name" value="P-loop containing nucleotide triphosphate hydrolases"/>
    <property type="match status" value="1"/>
</dbReference>
<keyword evidence="4" id="KW-0460">Magnesium</keyword>
<feature type="binding site" evidence="4">
    <location>
        <position position="29"/>
    </location>
    <ligand>
        <name>Mg(2+)</name>
        <dbReference type="ChEBI" id="CHEBI:18420"/>
    </ligand>
</feature>
<dbReference type="SMART" id="SM00178">
    <property type="entry name" value="SAR"/>
    <property type="match status" value="1"/>
</dbReference>
<dbReference type="OMA" id="MNGRENA"/>
<feature type="binding site" evidence="4">
    <location>
        <position position="46"/>
    </location>
    <ligand>
        <name>Mg(2+)</name>
        <dbReference type="ChEBI" id="CHEBI:18420"/>
    </ligand>
</feature>
<dbReference type="PANTHER" id="PTHR46090:SF2">
    <property type="entry name" value="ADP-RIBOSYLATION FACTOR-LIKE PROTEIN 13B"/>
    <property type="match status" value="1"/>
</dbReference>
<feature type="region of interest" description="Disordered" evidence="5">
    <location>
        <begin position="226"/>
        <end position="257"/>
    </location>
</feature>
<dbReference type="NCBIfam" id="TIGR00231">
    <property type="entry name" value="small_GTP"/>
    <property type="match status" value="1"/>
</dbReference>
<dbReference type="PRINTS" id="PR00328">
    <property type="entry name" value="SAR1GTPBP"/>
</dbReference>
<dbReference type="WBParaSite" id="nRc.2.0.1.t16619-RA">
    <property type="protein sequence ID" value="nRc.2.0.1.t16619-RA"/>
    <property type="gene ID" value="nRc.2.0.1.g16619"/>
</dbReference>
<reference evidence="7" key="1">
    <citation type="submission" date="2022-11" db="UniProtKB">
        <authorList>
            <consortium name="WormBaseParasite"/>
        </authorList>
    </citation>
    <scope>IDENTIFICATION</scope>
</reference>
<dbReference type="GO" id="GO:1905515">
    <property type="term" value="P:non-motile cilium assembly"/>
    <property type="evidence" value="ECO:0007669"/>
    <property type="project" value="TreeGrafter"/>
</dbReference>
<dbReference type="InterPro" id="IPR051995">
    <property type="entry name" value="Ciliary_GTPase"/>
</dbReference>
<dbReference type="Pfam" id="PF00025">
    <property type="entry name" value="Arf"/>
    <property type="match status" value="1"/>
</dbReference>
<dbReference type="PROSITE" id="PS51417">
    <property type="entry name" value="ARF"/>
    <property type="match status" value="1"/>
</dbReference>
<feature type="binding site" evidence="3">
    <location>
        <begin position="22"/>
        <end position="29"/>
    </location>
    <ligand>
        <name>GTP</name>
        <dbReference type="ChEBI" id="CHEBI:37565"/>
    </ligand>
</feature>
<dbReference type="GO" id="GO:0097730">
    <property type="term" value="C:non-motile cilium"/>
    <property type="evidence" value="ECO:0007669"/>
    <property type="project" value="TreeGrafter"/>
</dbReference>
<sequence>MGNCFKSSRTVPLKIITLAVFGLDKAGKTTAIRTLKRDRIDDVVPTVGFSVDNMKIGKSVEVILYDIGGSPKIRQIWRNYFAEIHGLIYVVDASDRNRIEENKQELMKLLSDPRIQGKPCLLLLNKQDINGAYDENDAADGFLPFCIFHFKETCSMKWKSKNGFRRKKIIDQNLKTGFDWLVSYVSDHFLDLNKKVENDVETRRLEIERENIARRDRIEKMRAEDEALERRKKNEGGDIDSKLHNVVDDGQLPSTSNVSTNIMVDQRESGLQVSQYTEKYIVKNLPMDDDAQLGLDSSQSSIPTLPPIGSTVTSQDKINEIRKDSAEDRKIGRQIIVVGQSSKPDDDRLKISSVAISNGSAIHYSVQRDTQVPLSTNENEPSLPTARKRRRHHKRSKQKSSTTVAVQLENLPPQTMNGRENAAFANIKN</sequence>
<evidence type="ECO:0000256" key="1">
    <source>
        <dbReference type="ARBA" id="ARBA00022741"/>
    </source>
</evidence>
<dbReference type="SUPFAM" id="SSF52540">
    <property type="entry name" value="P-loop containing nucleoside triphosphate hydrolases"/>
    <property type="match status" value="1"/>
</dbReference>